<evidence type="ECO:0000313" key="4">
    <source>
        <dbReference type="Proteomes" id="UP000199451"/>
    </source>
</evidence>
<dbReference type="InterPro" id="IPR050194">
    <property type="entry name" value="Glycosyltransferase_grp1"/>
</dbReference>
<dbReference type="PANTHER" id="PTHR45947">
    <property type="entry name" value="SULFOQUINOVOSYL TRANSFERASE SQD2"/>
    <property type="match status" value="1"/>
</dbReference>
<dbReference type="GO" id="GO:0016757">
    <property type="term" value="F:glycosyltransferase activity"/>
    <property type="evidence" value="ECO:0007669"/>
    <property type="project" value="InterPro"/>
</dbReference>
<dbReference type="Pfam" id="PF00534">
    <property type="entry name" value="Glycos_transf_1"/>
    <property type="match status" value="1"/>
</dbReference>
<feature type="domain" description="Glycosyl transferase family 1" evidence="1">
    <location>
        <begin position="182"/>
        <end position="334"/>
    </location>
</feature>
<evidence type="ECO:0000259" key="1">
    <source>
        <dbReference type="Pfam" id="PF00534"/>
    </source>
</evidence>
<dbReference type="PANTHER" id="PTHR45947:SF3">
    <property type="entry name" value="SULFOQUINOVOSYL TRANSFERASE SQD2"/>
    <property type="match status" value="1"/>
</dbReference>
<gene>
    <name evidence="3" type="ORF">SAMN04487949_2849</name>
</gene>
<name>A0A1G9X5H1_9EURY</name>
<protein>
    <submittedName>
        <fullName evidence="3">Glycosyltransferase involved in cell wall bisynthesis</fullName>
    </submittedName>
</protein>
<reference evidence="4" key="1">
    <citation type="submission" date="2016-10" db="EMBL/GenBank/DDBJ databases">
        <authorList>
            <person name="Varghese N."/>
            <person name="Submissions S."/>
        </authorList>
    </citation>
    <scope>NUCLEOTIDE SEQUENCE [LARGE SCALE GENOMIC DNA]</scope>
    <source>
        <strain evidence="4">CGMCC 1.10119</strain>
    </source>
</reference>
<proteinExistence type="predicted"/>
<keyword evidence="3" id="KW-0808">Transferase</keyword>
<feature type="domain" description="Glycosyltransferase subfamily 4-like N-terminal" evidence="2">
    <location>
        <begin position="65"/>
        <end position="180"/>
    </location>
</feature>
<evidence type="ECO:0000313" key="3">
    <source>
        <dbReference type="EMBL" id="SDM92010.1"/>
    </source>
</evidence>
<dbReference type="Proteomes" id="UP000199451">
    <property type="component" value="Unassembled WGS sequence"/>
</dbReference>
<evidence type="ECO:0000259" key="2">
    <source>
        <dbReference type="Pfam" id="PF13439"/>
    </source>
</evidence>
<accession>A0A1G9X5H1</accession>
<sequence length="360" mass="41009">MDIRVAHSEALDRGGALFVAEELARIFSCNLHLGFELAGVVADDVGTTELFDSSIARRVSSESTTARDLYFAVAWQHVPELHDADVVFESGNNPGWYVPRDTQAVVRYVHSTPYAAYHRFLQTGNTLVGKLYGTALRTLYAQTIPFPDIWVANSELVARRVQRYWGVDDVEVVYPPVDVDSYEPREQEDYYLTFSHLRAEKRIDEIVRAFDGLNKQLVVGGDGPEKHRLEEIAPDNVEFVGYLDEQEKRRRLGEAQAFIFNAHAEDFGIVPIESFASGTPVIGVREGYTQYQINHGKNGILYDRGIPELRDVIKRFEPEKIGWSREEIIEEARQYSVERFQAEISEIAQRAYEKTKIKAD</sequence>
<dbReference type="Pfam" id="PF13439">
    <property type="entry name" value="Glyco_transf_4"/>
    <property type="match status" value="1"/>
</dbReference>
<dbReference type="InterPro" id="IPR001296">
    <property type="entry name" value="Glyco_trans_1"/>
</dbReference>
<dbReference type="SUPFAM" id="SSF53756">
    <property type="entry name" value="UDP-Glycosyltransferase/glycogen phosphorylase"/>
    <property type="match status" value="1"/>
</dbReference>
<keyword evidence="4" id="KW-1185">Reference proteome</keyword>
<organism evidence="3 4">
    <name type="scientific">Halogranum gelatinilyticum</name>
    <dbReference type="NCBI Taxonomy" id="660521"/>
    <lineage>
        <taxon>Archaea</taxon>
        <taxon>Methanobacteriati</taxon>
        <taxon>Methanobacteriota</taxon>
        <taxon>Stenosarchaea group</taxon>
        <taxon>Halobacteria</taxon>
        <taxon>Halobacteriales</taxon>
        <taxon>Haloferacaceae</taxon>
    </lineage>
</organism>
<dbReference type="AlphaFoldDB" id="A0A1G9X5H1"/>
<dbReference type="EMBL" id="FNHL01000004">
    <property type="protein sequence ID" value="SDM92010.1"/>
    <property type="molecule type" value="Genomic_DNA"/>
</dbReference>
<dbReference type="OrthoDB" id="132546at2157"/>
<dbReference type="STRING" id="660521.SAMN04487949_2849"/>
<dbReference type="RefSeq" id="WP_089698489.1">
    <property type="nucleotide sequence ID" value="NZ_FNHL01000004.1"/>
</dbReference>
<dbReference type="InterPro" id="IPR028098">
    <property type="entry name" value="Glyco_trans_4-like_N"/>
</dbReference>
<dbReference type="Gene3D" id="3.40.50.2000">
    <property type="entry name" value="Glycogen Phosphorylase B"/>
    <property type="match status" value="2"/>
</dbReference>